<evidence type="ECO:0000313" key="3">
    <source>
        <dbReference type="EMBL" id="KAB7515055.1"/>
    </source>
</evidence>
<evidence type="ECO:0000313" key="6">
    <source>
        <dbReference type="Proteomes" id="UP000326865"/>
    </source>
</evidence>
<evidence type="ECO:0000313" key="2">
    <source>
        <dbReference type="EMBL" id="KAB7512924.1"/>
    </source>
</evidence>
<proteinExistence type="predicted"/>
<evidence type="ECO:0000313" key="5">
    <source>
        <dbReference type="Proteomes" id="UP000326302"/>
    </source>
</evidence>
<evidence type="ECO:0000313" key="1">
    <source>
        <dbReference type="EMBL" id="KAB7512809.1"/>
    </source>
</evidence>
<dbReference type="Proteomes" id="UP000326865">
    <property type="component" value="Unassembled WGS sequence"/>
</dbReference>
<dbReference type="Proteomes" id="UP000326207">
    <property type="component" value="Unassembled WGS sequence"/>
</dbReference>
<comment type="caution">
    <text evidence="1">The sequence shown here is derived from an EMBL/GenBank/DDBJ whole genome shotgun (WGS) entry which is preliminary data.</text>
</comment>
<reference evidence="4 5" key="1">
    <citation type="submission" date="2019-10" db="EMBL/GenBank/DDBJ databases">
        <title>Unraveling microbial dark matter from salterns through culturing: the case of the genus Halosegnis.</title>
        <authorList>
            <person name="Duran-Viseras A."/>
            <person name="Andrei A.-S."/>
            <person name="Vera-Gargallo B."/>
            <person name="Ghai R."/>
            <person name="Sanchez-Porro C."/>
            <person name="Ventosa A."/>
        </authorList>
    </citation>
    <scope>NUCLEOTIDE SEQUENCE [LARGE SCALE GENOMIC DNA]</scope>
    <source>
        <strain evidence="2 5">F17-44</strain>
        <strain evidence="1 6">F18-79</strain>
        <strain evidence="3 4">F19-13</strain>
    </source>
</reference>
<evidence type="ECO:0000313" key="4">
    <source>
        <dbReference type="Proteomes" id="UP000326207"/>
    </source>
</evidence>
<dbReference type="AlphaFoldDB" id="A0A5N5U2Z4"/>
<gene>
    <name evidence="1" type="ORF">DM867_11455</name>
    <name evidence="2" type="ORF">DMP03_13300</name>
    <name evidence="3" type="ORF">DP108_11570</name>
</gene>
<sequence>MSHEGGLFTSAAGWGPEAGAGAVFIYDDAGADRVDTPLDAGFIVGCAVASDGLYAVALDCADGFGQSGPAEVGRYDGEWTTLGTVPAGGRCLDFG</sequence>
<protein>
    <submittedName>
        <fullName evidence="1">Uncharacterized protein</fullName>
    </submittedName>
</protein>
<accession>A0A5N5U2Z4</accession>
<accession>A0A5N5U8V2</accession>
<dbReference type="Proteomes" id="UP000326302">
    <property type="component" value="Unassembled WGS sequence"/>
</dbReference>
<keyword evidence="6" id="KW-1185">Reference proteome</keyword>
<accession>A0A5N5U2Y8</accession>
<dbReference type="RefSeq" id="WP_152121035.1">
    <property type="nucleotide sequence ID" value="NZ_QJOW01000008.1"/>
</dbReference>
<dbReference type="OrthoDB" id="197823at2157"/>
<organism evidence="1 6">
    <name type="scientific">Halosegnis rubeus</name>
    <dbReference type="NCBI Taxonomy" id="2212850"/>
    <lineage>
        <taxon>Archaea</taxon>
        <taxon>Methanobacteriati</taxon>
        <taxon>Methanobacteriota</taxon>
        <taxon>Stenosarchaea group</taxon>
        <taxon>Halobacteria</taxon>
        <taxon>Halobacteriales</taxon>
        <taxon>Natronomonadaceae</taxon>
        <taxon>Halosegnis</taxon>
    </lineage>
</organism>
<dbReference type="EMBL" id="QMDY01000008">
    <property type="protein sequence ID" value="KAB7515055.1"/>
    <property type="molecule type" value="Genomic_DNA"/>
</dbReference>
<dbReference type="EMBL" id="QJOW01000008">
    <property type="protein sequence ID" value="KAB7512924.1"/>
    <property type="molecule type" value="Genomic_DNA"/>
</dbReference>
<dbReference type="EMBL" id="QKKZ01000006">
    <property type="protein sequence ID" value="KAB7512809.1"/>
    <property type="molecule type" value="Genomic_DNA"/>
</dbReference>
<name>A0A5N5U2Z4_9EURY</name>